<evidence type="ECO:0000256" key="11">
    <source>
        <dbReference type="SAM" id="Coils"/>
    </source>
</evidence>
<feature type="domain" description="PX" evidence="14">
    <location>
        <begin position="125"/>
        <end position="272"/>
    </location>
</feature>
<dbReference type="InterPro" id="IPR027267">
    <property type="entry name" value="AH/BAR_dom_sf"/>
</dbReference>
<evidence type="ECO:0000256" key="1">
    <source>
        <dbReference type="ARBA" id="ARBA00010883"/>
    </source>
</evidence>
<keyword evidence="11" id="KW-0175">Coiled coil</keyword>
<feature type="region of interest" description="Disordered" evidence="12">
    <location>
        <begin position="724"/>
        <end position="784"/>
    </location>
</feature>
<evidence type="ECO:0000313" key="15">
    <source>
        <dbReference type="Proteomes" id="UP000887561"/>
    </source>
</evidence>
<keyword evidence="4" id="KW-0808">Transferase</keyword>
<sequence length="875" mass="99451">MSEYAEPIPEPGKVYPGLLSQFGGPNAKKLDKNDILELNRLCAENKWDTIFPVIHKWPRATPFLIANRYFVFTAMFFIEMLASEDIDPLNNSDINDQQETFSEIISNDNPDKNGDIKDTTNGDQPALDGELQVDISDALSERNKVKYTVHTKTTFPEFSKSEISVVREHDEFIWLHTCLEDCEEYAGFIIPPAPPRPDFDSSREKLQKLGETEATMTKDEFSKMKQELEQEYLALFKKTVAMHEFFLCRLAAHPVFRKDSNFRIFLEYEHDLSVRGRNKREVFGSFFKRFTQTADEVLLSGQKDVDDFFESEKNYMLEYSTQIKEAMIRSDKVCRLRQNVADSYTRIAHGLEKFGQLEGVGGEKEFGRFLMRTTELFEKMKKVESRVGTDEELKEADTFRYFVRESQAAMDLLYRRRRCLANYEAANKNLERCRARNRDIQKAEKEQEEASDSQNIGAHWPGNKDDYVLQDAIGVGATATVYRALCKPRNELCAIKCINLEKCQTSVDELSHEIQAMSLCSHPNVVNYYTSFVVGEELWVVMRLLSCGSMLDILKRKIKAMGKDNAAYGVLDEVTIATILKEKVRHTFVGTPCWMAPEVMEQVAGYDFKADIWSFGILCIELATGTAPYHRYPPMKVLMLTLQNDPPTLETNAERKDQYKAYGKSFRTMIKDCLQKDPTKRPNASELLKYSFCKKAKDKNWLVHSLIENIGAAPILPTLPKKVQSGKLKKDKDGNWEFEYDTPGNGDSDGSSGEHSENDNATLRPSKTVDRPGVSEGSTNAPKALNLQRELNDIKFDYSPSTDTVDGIAHELVTAELIDGHDLVVVAANLQKLIDAAQNKVERRTITFALNSGVATNEIPDERSLTGFAQLSLVE</sequence>
<feature type="binding site" evidence="10">
    <location>
        <position position="496"/>
    </location>
    <ligand>
        <name>ATP</name>
        <dbReference type="ChEBI" id="CHEBI:30616"/>
    </ligand>
</feature>
<dbReference type="GO" id="GO:0004674">
    <property type="term" value="F:protein serine/threonine kinase activity"/>
    <property type="evidence" value="ECO:0007669"/>
    <property type="project" value="UniProtKB-KW"/>
</dbReference>
<organism evidence="15 16">
    <name type="scientific">Meloidogyne javanica</name>
    <name type="common">Root-knot nematode worm</name>
    <dbReference type="NCBI Taxonomy" id="6303"/>
    <lineage>
        <taxon>Eukaryota</taxon>
        <taxon>Metazoa</taxon>
        <taxon>Ecdysozoa</taxon>
        <taxon>Nematoda</taxon>
        <taxon>Chromadorea</taxon>
        <taxon>Rhabditida</taxon>
        <taxon>Tylenchina</taxon>
        <taxon>Tylenchomorpha</taxon>
        <taxon>Tylenchoidea</taxon>
        <taxon>Meloidogynidae</taxon>
        <taxon>Meloidogyninae</taxon>
        <taxon>Meloidogyne</taxon>
        <taxon>Meloidogyne incognita group</taxon>
    </lineage>
</organism>
<dbReference type="InterPro" id="IPR024678">
    <property type="entry name" value="Kinase_OSR1/WNK_CCT"/>
</dbReference>
<dbReference type="InterPro" id="IPR036871">
    <property type="entry name" value="PX_dom_sf"/>
</dbReference>
<protein>
    <recommendedName>
        <fullName evidence="2">non-specific serine/threonine protein kinase</fullName>
        <ecNumber evidence="2">2.7.11.1</ecNumber>
    </recommendedName>
</protein>
<evidence type="ECO:0000256" key="3">
    <source>
        <dbReference type="ARBA" id="ARBA00022527"/>
    </source>
</evidence>
<feature type="coiled-coil region" evidence="11">
    <location>
        <begin position="416"/>
        <end position="450"/>
    </location>
</feature>
<dbReference type="AlphaFoldDB" id="A0A915MMI8"/>
<dbReference type="FunFam" id="3.30.1520.10:FF:000001">
    <property type="entry name" value="Sorting nexin"/>
    <property type="match status" value="1"/>
</dbReference>
<keyword evidence="5 10" id="KW-0547">Nucleotide-binding</keyword>
<evidence type="ECO:0000256" key="9">
    <source>
        <dbReference type="ARBA" id="ARBA00048679"/>
    </source>
</evidence>
<dbReference type="Gene3D" id="3.10.20.90">
    <property type="entry name" value="Phosphatidylinositol 3-kinase Catalytic Subunit, Chain A, domain 1"/>
    <property type="match status" value="1"/>
</dbReference>
<dbReference type="SUPFAM" id="SSF56112">
    <property type="entry name" value="Protein kinase-like (PK-like)"/>
    <property type="match status" value="1"/>
</dbReference>
<evidence type="ECO:0000256" key="12">
    <source>
        <dbReference type="SAM" id="MobiDB-lite"/>
    </source>
</evidence>
<evidence type="ECO:0000256" key="7">
    <source>
        <dbReference type="ARBA" id="ARBA00022840"/>
    </source>
</evidence>
<reference evidence="16" key="1">
    <citation type="submission" date="2022-11" db="UniProtKB">
        <authorList>
            <consortium name="WormBaseParasite"/>
        </authorList>
    </citation>
    <scope>IDENTIFICATION</scope>
</reference>
<dbReference type="Gene3D" id="3.30.1520.10">
    <property type="entry name" value="Phox-like domain"/>
    <property type="match status" value="1"/>
</dbReference>
<dbReference type="PANTHER" id="PTHR45850:SF1">
    <property type="entry name" value="SORTING NEXIN 6, ISOFORM B"/>
    <property type="match status" value="1"/>
</dbReference>
<feature type="region of interest" description="Disordered" evidence="12">
    <location>
        <begin position="104"/>
        <end position="129"/>
    </location>
</feature>
<dbReference type="PROSITE" id="PS50011">
    <property type="entry name" value="PROTEIN_KINASE_DOM"/>
    <property type="match status" value="1"/>
</dbReference>
<comment type="catalytic activity">
    <reaction evidence="9">
        <text>L-seryl-[protein] + ATP = O-phospho-L-seryl-[protein] + ADP + H(+)</text>
        <dbReference type="Rhea" id="RHEA:17989"/>
        <dbReference type="Rhea" id="RHEA-COMP:9863"/>
        <dbReference type="Rhea" id="RHEA-COMP:11604"/>
        <dbReference type="ChEBI" id="CHEBI:15378"/>
        <dbReference type="ChEBI" id="CHEBI:29999"/>
        <dbReference type="ChEBI" id="CHEBI:30616"/>
        <dbReference type="ChEBI" id="CHEBI:83421"/>
        <dbReference type="ChEBI" id="CHEBI:456216"/>
        <dbReference type="EC" id="2.7.11.1"/>
    </reaction>
</comment>
<dbReference type="PROSITE" id="PS50195">
    <property type="entry name" value="PX"/>
    <property type="match status" value="1"/>
</dbReference>
<dbReference type="PROSITE" id="PS00107">
    <property type="entry name" value="PROTEIN_KINASE_ATP"/>
    <property type="match status" value="1"/>
</dbReference>
<dbReference type="InterPro" id="IPR017441">
    <property type="entry name" value="Protein_kinase_ATP_BS"/>
</dbReference>
<evidence type="ECO:0000256" key="5">
    <source>
        <dbReference type="ARBA" id="ARBA00022741"/>
    </source>
</evidence>
<keyword evidence="7 10" id="KW-0067">ATP-binding</keyword>
<dbReference type="PANTHER" id="PTHR45850">
    <property type="entry name" value="SORTING NEXIN FAMILY MEMBER"/>
    <property type="match status" value="1"/>
</dbReference>
<proteinExistence type="inferred from homology"/>
<feature type="compositionally biased region" description="Basic and acidic residues" evidence="12">
    <location>
        <begin position="109"/>
        <end position="120"/>
    </location>
</feature>
<evidence type="ECO:0000259" key="14">
    <source>
        <dbReference type="PROSITE" id="PS50195"/>
    </source>
</evidence>
<accession>A0A915MMI8</accession>
<dbReference type="FunFam" id="3.30.200.20:FF:000114">
    <property type="entry name" value="serine/threonine-protein kinase OSR1 isoform X1"/>
    <property type="match status" value="1"/>
</dbReference>
<dbReference type="GO" id="GO:0035091">
    <property type="term" value="F:phosphatidylinositol binding"/>
    <property type="evidence" value="ECO:0007669"/>
    <property type="project" value="InterPro"/>
</dbReference>
<comment type="similarity">
    <text evidence="1">Belongs to the sorting nexin family.</text>
</comment>
<evidence type="ECO:0000313" key="16">
    <source>
        <dbReference type="WBParaSite" id="scaffold411_cov304.g1002"/>
    </source>
</evidence>
<keyword evidence="15" id="KW-1185">Reference proteome</keyword>
<dbReference type="WBParaSite" id="scaffold411_cov304.g1002">
    <property type="protein sequence ID" value="scaffold411_cov304.g1002"/>
    <property type="gene ID" value="scaffold411_cov304.g1002"/>
</dbReference>
<dbReference type="Pfam" id="PF09325">
    <property type="entry name" value="Vps5"/>
    <property type="match status" value="1"/>
</dbReference>
<dbReference type="Pfam" id="PF00069">
    <property type="entry name" value="Pkinase"/>
    <property type="match status" value="2"/>
</dbReference>
<evidence type="ECO:0000256" key="10">
    <source>
        <dbReference type="PROSITE-ProRule" id="PRU10141"/>
    </source>
</evidence>
<evidence type="ECO:0000256" key="2">
    <source>
        <dbReference type="ARBA" id="ARBA00012513"/>
    </source>
</evidence>
<dbReference type="Gene3D" id="1.20.1270.60">
    <property type="entry name" value="Arfaptin homology (AH) domain/BAR domain"/>
    <property type="match status" value="1"/>
</dbReference>
<dbReference type="SUPFAM" id="SSF64268">
    <property type="entry name" value="PX domain"/>
    <property type="match status" value="1"/>
</dbReference>
<dbReference type="Pfam" id="PF00787">
    <property type="entry name" value="PX"/>
    <property type="match status" value="1"/>
</dbReference>
<dbReference type="Gene3D" id="3.30.200.20">
    <property type="entry name" value="Phosphorylase Kinase, domain 1"/>
    <property type="match status" value="1"/>
</dbReference>
<keyword evidence="3" id="KW-0723">Serine/threonine-protein kinase</keyword>
<dbReference type="EC" id="2.7.11.1" evidence="2"/>
<dbReference type="GO" id="GO:0005524">
    <property type="term" value="F:ATP binding"/>
    <property type="evidence" value="ECO:0007669"/>
    <property type="project" value="UniProtKB-UniRule"/>
</dbReference>
<evidence type="ECO:0000259" key="13">
    <source>
        <dbReference type="PROSITE" id="PS50011"/>
    </source>
</evidence>
<evidence type="ECO:0000256" key="8">
    <source>
        <dbReference type="ARBA" id="ARBA00047899"/>
    </source>
</evidence>
<dbReference type="CDD" id="cd06892">
    <property type="entry name" value="PX_SNX5_like"/>
    <property type="match status" value="1"/>
</dbReference>
<dbReference type="InterPro" id="IPR000719">
    <property type="entry name" value="Prot_kinase_dom"/>
</dbReference>
<comment type="catalytic activity">
    <reaction evidence="8">
        <text>L-threonyl-[protein] + ATP = O-phospho-L-threonyl-[protein] + ADP + H(+)</text>
        <dbReference type="Rhea" id="RHEA:46608"/>
        <dbReference type="Rhea" id="RHEA-COMP:11060"/>
        <dbReference type="Rhea" id="RHEA-COMP:11605"/>
        <dbReference type="ChEBI" id="CHEBI:15378"/>
        <dbReference type="ChEBI" id="CHEBI:30013"/>
        <dbReference type="ChEBI" id="CHEBI:30616"/>
        <dbReference type="ChEBI" id="CHEBI:61977"/>
        <dbReference type="ChEBI" id="CHEBI:456216"/>
        <dbReference type="EC" id="2.7.11.1"/>
    </reaction>
</comment>
<dbReference type="Gene3D" id="1.10.510.10">
    <property type="entry name" value="Transferase(Phosphotransferase) domain 1"/>
    <property type="match status" value="1"/>
</dbReference>
<dbReference type="InterPro" id="IPR011009">
    <property type="entry name" value="Kinase-like_dom_sf"/>
</dbReference>
<dbReference type="InterPro" id="IPR001683">
    <property type="entry name" value="PX_dom"/>
</dbReference>
<evidence type="ECO:0000256" key="6">
    <source>
        <dbReference type="ARBA" id="ARBA00022777"/>
    </source>
</evidence>
<dbReference type="GO" id="GO:0090389">
    <property type="term" value="P:phagosome-lysosome fusion involved in apoptotic cell clearance"/>
    <property type="evidence" value="ECO:0007669"/>
    <property type="project" value="TreeGrafter"/>
</dbReference>
<evidence type="ECO:0000256" key="4">
    <source>
        <dbReference type="ARBA" id="ARBA00022679"/>
    </source>
</evidence>
<dbReference type="InterPro" id="IPR015404">
    <property type="entry name" value="Vps5_C"/>
</dbReference>
<keyword evidence="6" id="KW-0418">Kinase</keyword>
<dbReference type="Proteomes" id="UP000887561">
    <property type="component" value="Unplaced"/>
</dbReference>
<name>A0A915MMI8_MELJA</name>
<feature type="domain" description="Protein kinase" evidence="13">
    <location>
        <begin position="467"/>
        <end position="693"/>
    </location>
</feature>
<dbReference type="Pfam" id="PF12202">
    <property type="entry name" value="OSR1_C"/>
    <property type="match status" value="1"/>
</dbReference>